<feature type="domain" description="Mmc1 C-terminal" evidence="2">
    <location>
        <begin position="380"/>
        <end position="581"/>
    </location>
</feature>
<dbReference type="Proteomes" id="UP000054053">
    <property type="component" value="Unassembled WGS sequence"/>
</dbReference>
<accession>A0A1B5L4F0</accession>
<name>A0A1B5L4F0_USTVR</name>
<organism evidence="3 4">
    <name type="scientific">Ustilaginoidea virens</name>
    <name type="common">Rice false smut fungus</name>
    <name type="synonym">Villosiclava virens</name>
    <dbReference type="NCBI Taxonomy" id="1159556"/>
    <lineage>
        <taxon>Eukaryota</taxon>
        <taxon>Fungi</taxon>
        <taxon>Dikarya</taxon>
        <taxon>Ascomycota</taxon>
        <taxon>Pezizomycotina</taxon>
        <taxon>Sordariomycetes</taxon>
        <taxon>Hypocreomycetidae</taxon>
        <taxon>Hypocreales</taxon>
        <taxon>Clavicipitaceae</taxon>
        <taxon>Ustilaginoidea</taxon>
    </lineage>
</organism>
<reference evidence="4" key="1">
    <citation type="journal article" date="2016" name="Genome Announc.">
        <title>Genome sequence of Ustilaginoidea virens IPU010, a rice pathogenic fungus causing false smut.</title>
        <authorList>
            <person name="Kumagai T."/>
            <person name="Ishii T."/>
            <person name="Terai G."/>
            <person name="Umemura M."/>
            <person name="Machida M."/>
            <person name="Asai K."/>
        </authorList>
    </citation>
    <scope>NUCLEOTIDE SEQUENCE [LARGE SCALE GENOMIC DNA]</scope>
    <source>
        <strain evidence="4">IPU010</strain>
    </source>
</reference>
<evidence type="ECO:0000313" key="3">
    <source>
        <dbReference type="EMBL" id="GAO18352.1"/>
    </source>
</evidence>
<proteinExistence type="predicted"/>
<protein>
    <recommendedName>
        <fullName evidence="2">Mmc1 C-terminal domain-containing protein</fullName>
    </recommendedName>
</protein>
<evidence type="ECO:0000256" key="1">
    <source>
        <dbReference type="SAM" id="MobiDB-lite"/>
    </source>
</evidence>
<sequence length="628" mass="67543">MAPSSRPLARPGQYRLLCVPGSRLASIAHACPTCASAALRRRRDAGSRRHHSNAISPRVELEKTLLQLQKKAPHLTDTSRLQLALQGLRAAAGEELVRVAILGLGTGSHAGPTARRLVRAILADPLQDEQPWEKELESCDGRRPLVVRVGPPRKLHAVSLVIEREKDWDEMHVSSPQFDDYNLEFILIEGNQAPGDAGLEGLLVPAADIRTAAGRSAPAPAPLPVPVHQALAVADGFRGAVSVSLLPVSLPADMVNAAVQMEGVTGQQLKVPFPIVDVSLAERGVGLFRQGPQHAMEYERLWSSSNVPALTRWLKDGATSAAGATKPAVRNLVGSLLQNTLDRAQLLVAQSSARDSAGTLAGTLVSGDRYPGVLGSGPADWAQRAHTELQEELDLAFSGRRWRKLGWWKLFWRVDDVAMLANEMLCRRFLPTAEQELVYLAGRVAQTSRSLPEYPQPASAARATRTDRPLASGERAPAASHASFSALPKWPGHVAFARRYLQNETVPALQSLAQKLVLQALGTSATTTSLAALLYISSLSSTVYDAAAVAALGIVYGLGRLQRKWNAARAFWEGEVREEGRKAVRAAEESLATALKNHASKKAAQGLEGAEEAKQLVAKAQDALAKMK</sequence>
<dbReference type="PANTHER" id="PTHR38644">
    <property type="entry name" value="EXPRESSED PROTEIN"/>
    <property type="match status" value="1"/>
</dbReference>
<dbReference type="InterPro" id="IPR056196">
    <property type="entry name" value="Mmc1_C"/>
</dbReference>
<feature type="region of interest" description="Disordered" evidence="1">
    <location>
        <begin position="450"/>
        <end position="474"/>
    </location>
</feature>
<dbReference type="AlphaFoldDB" id="A0A1B5L4F0"/>
<dbReference type="Pfam" id="PF23868">
    <property type="entry name" value="Mmc1_C"/>
    <property type="match status" value="1"/>
</dbReference>
<dbReference type="PANTHER" id="PTHR38644:SF1">
    <property type="entry name" value="EXPRESSED PROTEIN"/>
    <property type="match status" value="1"/>
</dbReference>
<evidence type="ECO:0000313" key="4">
    <source>
        <dbReference type="Proteomes" id="UP000054053"/>
    </source>
</evidence>
<gene>
    <name evidence="3" type="ORF">UVI_02043980</name>
</gene>
<dbReference type="EMBL" id="BBTG02000027">
    <property type="protein sequence ID" value="GAO18352.1"/>
    <property type="molecule type" value="Genomic_DNA"/>
</dbReference>
<dbReference type="Pfam" id="PF23867">
    <property type="entry name" value="Mmc1_N"/>
    <property type="match status" value="1"/>
</dbReference>
<evidence type="ECO:0000259" key="2">
    <source>
        <dbReference type="Pfam" id="PF23868"/>
    </source>
</evidence>
<comment type="caution">
    <text evidence="3">The sequence shown here is derived from an EMBL/GenBank/DDBJ whole genome shotgun (WGS) entry which is preliminary data.</text>
</comment>